<dbReference type="GeneID" id="14920440"/>
<dbReference type="GO" id="GO:0016020">
    <property type="term" value="C:membrane"/>
    <property type="evidence" value="ECO:0007669"/>
    <property type="project" value="UniProtKB-SubCell"/>
</dbReference>
<feature type="region of interest" description="Disordered" evidence="5">
    <location>
        <begin position="337"/>
        <end position="361"/>
    </location>
</feature>
<feature type="domain" description="Sugar phosphate transporter" evidence="7">
    <location>
        <begin position="32"/>
        <end position="296"/>
    </location>
</feature>
<reference evidence="8 9" key="1">
    <citation type="journal article" date="2013" name="Genome Biol.">
        <title>Genome of Acanthamoeba castellanii highlights extensive lateral gene transfer and early evolution of tyrosine kinase signaling.</title>
        <authorList>
            <person name="Clarke M."/>
            <person name="Lohan A.J."/>
            <person name="Liu B."/>
            <person name="Lagkouvardos I."/>
            <person name="Roy S."/>
            <person name="Zafar N."/>
            <person name="Bertelli C."/>
            <person name="Schilde C."/>
            <person name="Kianianmomeni A."/>
            <person name="Burglin T.R."/>
            <person name="Frech C."/>
            <person name="Turcotte B."/>
            <person name="Kopec K.O."/>
            <person name="Synnott J.M."/>
            <person name="Choo C."/>
            <person name="Paponov I."/>
            <person name="Finkler A."/>
            <person name="Soon Heng Tan C."/>
            <person name="Hutchins A.P."/>
            <person name="Weinmeier T."/>
            <person name="Rattei T."/>
            <person name="Chu J.S."/>
            <person name="Gimenez G."/>
            <person name="Irimia M."/>
            <person name="Rigden D.J."/>
            <person name="Fitzpatrick D.A."/>
            <person name="Lorenzo-Morales J."/>
            <person name="Bateman A."/>
            <person name="Chiu C.H."/>
            <person name="Tang P."/>
            <person name="Hegemann P."/>
            <person name="Fromm H."/>
            <person name="Raoult D."/>
            <person name="Greub G."/>
            <person name="Miranda-Saavedra D."/>
            <person name="Chen N."/>
            <person name="Nash P."/>
            <person name="Ginger M.L."/>
            <person name="Horn M."/>
            <person name="Schaap P."/>
            <person name="Caler L."/>
            <person name="Loftus B."/>
        </authorList>
    </citation>
    <scope>NUCLEOTIDE SEQUENCE [LARGE SCALE GENOMIC DNA]</scope>
    <source>
        <strain evidence="8 9">Neff</strain>
    </source>
</reference>
<name>L8H314_ACACF</name>
<evidence type="ECO:0000256" key="4">
    <source>
        <dbReference type="ARBA" id="ARBA00023136"/>
    </source>
</evidence>
<evidence type="ECO:0000256" key="5">
    <source>
        <dbReference type="SAM" id="MobiDB-lite"/>
    </source>
</evidence>
<dbReference type="AlphaFoldDB" id="L8H314"/>
<keyword evidence="9" id="KW-1185">Reference proteome</keyword>
<feature type="transmembrane region" description="Helical" evidence="6">
    <location>
        <begin position="155"/>
        <end position="175"/>
    </location>
</feature>
<feature type="transmembrane region" description="Helical" evidence="6">
    <location>
        <begin position="40"/>
        <end position="59"/>
    </location>
</feature>
<feature type="transmembrane region" description="Helical" evidence="6">
    <location>
        <begin position="12"/>
        <end position="28"/>
    </location>
</feature>
<keyword evidence="3 6" id="KW-1133">Transmembrane helix</keyword>
<evidence type="ECO:0000256" key="6">
    <source>
        <dbReference type="SAM" id="Phobius"/>
    </source>
</evidence>
<feature type="transmembrane region" description="Helical" evidence="6">
    <location>
        <begin position="187"/>
        <end position="208"/>
    </location>
</feature>
<organism evidence="8 9">
    <name type="scientific">Acanthamoeba castellanii (strain ATCC 30010 / Neff)</name>
    <dbReference type="NCBI Taxonomy" id="1257118"/>
    <lineage>
        <taxon>Eukaryota</taxon>
        <taxon>Amoebozoa</taxon>
        <taxon>Discosea</taxon>
        <taxon>Longamoebia</taxon>
        <taxon>Centramoebida</taxon>
        <taxon>Acanthamoebidae</taxon>
        <taxon>Acanthamoeba</taxon>
    </lineage>
</organism>
<gene>
    <name evidence="8" type="ORF">ACA1_198370</name>
</gene>
<evidence type="ECO:0000256" key="3">
    <source>
        <dbReference type="ARBA" id="ARBA00022989"/>
    </source>
</evidence>
<dbReference type="KEGG" id="acan:ACA1_198370"/>
<evidence type="ECO:0000259" key="7">
    <source>
        <dbReference type="Pfam" id="PF03151"/>
    </source>
</evidence>
<feature type="transmembrane region" description="Helical" evidence="6">
    <location>
        <begin position="107"/>
        <end position="124"/>
    </location>
</feature>
<dbReference type="InterPro" id="IPR050186">
    <property type="entry name" value="TPT_transporter"/>
</dbReference>
<dbReference type="VEuPathDB" id="AmoebaDB:ACA1_198370"/>
<feature type="transmembrane region" description="Helical" evidence="6">
    <location>
        <begin position="284"/>
        <end position="303"/>
    </location>
</feature>
<evidence type="ECO:0000313" key="8">
    <source>
        <dbReference type="EMBL" id="ELR19617.1"/>
    </source>
</evidence>
<evidence type="ECO:0000256" key="2">
    <source>
        <dbReference type="ARBA" id="ARBA00022692"/>
    </source>
</evidence>
<feature type="transmembrane region" description="Helical" evidence="6">
    <location>
        <begin position="79"/>
        <end position="101"/>
    </location>
</feature>
<dbReference type="STRING" id="1257118.L8H314"/>
<comment type="subcellular location">
    <subcellularLocation>
        <location evidence="1">Membrane</location>
        <topology evidence="1">Multi-pass membrane protein</topology>
    </subcellularLocation>
</comment>
<keyword evidence="4 6" id="KW-0472">Membrane</keyword>
<dbReference type="Pfam" id="PF03151">
    <property type="entry name" value="TPT"/>
    <property type="match status" value="1"/>
</dbReference>
<sequence length="361" mass="39863">MKGIQDSLTRKQWIGFGVAFLYGTSSLMKPRATLSVYDFPYSNTLTLGQMLFATVALYFMKSTNIITYKDFSFSTAKAVLPLAFFFFGMVVTGLAALQFINVPMFSALRRFTTLIVIVGEAVYLKKFTPRDEAWSVYAMVIGAVIAGLGDLSFNAIGYFLCALNCVVTALYLVFIAKVKNETNLDTFGLMFYNNVLSIPFVVLVVLGLEYEDVINYPYWTDPGFLLCFIMSSVQAFLLNYFIFLCSLINSPLTTSVTGQIKNIFTTGIGLFIFGDVQISFLLSVGLLLATIASVWYHLLYYSLCYANLQTKPKPAVPLDSTAVATSKEEYQLTLPSAKKEYPLSPPAGSHPAPVSRGGTTE</sequence>
<dbReference type="OMA" id="LMFYCNI"/>
<feature type="transmembrane region" description="Helical" evidence="6">
    <location>
        <begin position="260"/>
        <end position="278"/>
    </location>
</feature>
<proteinExistence type="predicted"/>
<accession>L8H314</accession>
<keyword evidence="2 6" id="KW-0812">Transmembrane</keyword>
<dbReference type="PANTHER" id="PTHR11132">
    <property type="entry name" value="SOLUTE CARRIER FAMILY 35"/>
    <property type="match status" value="1"/>
</dbReference>
<dbReference type="InterPro" id="IPR004853">
    <property type="entry name" value="Sugar_P_trans_dom"/>
</dbReference>
<feature type="transmembrane region" description="Helical" evidence="6">
    <location>
        <begin position="223"/>
        <end position="248"/>
    </location>
</feature>
<dbReference type="EMBL" id="KB007932">
    <property type="protein sequence ID" value="ELR19617.1"/>
    <property type="molecule type" value="Genomic_DNA"/>
</dbReference>
<feature type="transmembrane region" description="Helical" evidence="6">
    <location>
        <begin position="133"/>
        <end position="149"/>
    </location>
</feature>
<dbReference type="RefSeq" id="XP_004341709.1">
    <property type="nucleotide sequence ID" value="XM_004341661.1"/>
</dbReference>
<dbReference type="Proteomes" id="UP000011083">
    <property type="component" value="Unassembled WGS sequence"/>
</dbReference>
<evidence type="ECO:0000313" key="9">
    <source>
        <dbReference type="Proteomes" id="UP000011083"/>
    </source>
</evidence>
<protein>
    <submittedName>
        <fullName evidence="8">DMT family transporter: UDPglucuronic acid/UDP-N-acetylgalactosamine, putative</fullName>
    </submittedName>
</protein>
<dbReference type="OrthoDB" id="417037at2759"/>
<evidence type="ECO:0000256" key="1">
    <source>
        <dbReference type="ARBA" id="ARBA00004141"/>
    </source>
</evidence>